<organism evidence="1 2">
    <name type="scientific">Reticulibacter mediterranei</name>
    <dbReference type="NCBI Taxonomy" id="2778369"/>
    <lineage>
        <taxon>Bacteria</taxon>
        <taxon>Bacillati</taxon>
        <taxon>Chloroflexota</taxon>
        <taxon>Ktedonobacteria</taxon>
        <taxon>Ktedonobacterales</taxon>
        <taxon>Reticulibacteraceae</taxon>
        <taxon>Reticulibacter</taxon>
    </lineage>
</organism>
<gene>
    <name evidence="1" type="ORF">KSF_092020</name>
</gene>
<protein>
    <submittedName>
        <fullName evidence="1">Uncharacterized protein</fullName>
    </submittedName>
</protein>
<evidence type="ECO:0000313" key="1">
    <source>
        <dbReference type="EMBL" id="GHO99154.1"/>
    </source>
</evidence>
<reference evidence="1" key="1">
    <citation type="submission" date="2020-10" db="EMBL/GenBank/DDBJ databases">
        <title>Taxonomic study of unclassified bacteria belonging to the class Ktedonobacteria.</title>
        <authorList>
            <person name="Yabe S."/>
            <person name="Wang C.M."/>
            <person name="Zheng Y."/>
            <person name="Sakai Y."/>
            <person name="Cavaletti L."/>
            <person name="Monciardini P."/>
            <person name="Donadio S."/>
        </authorList>
    </citation>
    <scope>NUCLEOTIDE SEQUENCE</scope>
    <source>
        <strain evidence="1">ID150040</strain>
    </source>
</reference>
<name>A0A8J3IWH8_9CHLR</name>
<evidence type="ECO:0000313" key="2">
    <source>
        <dbReference type="Proteomes" id="UP000597444"/>
    </source>
</evidence>
<comment type="caution">
    <text evidence="1">The sequence shown here is derived from an EMBL/GenBank/DDBJ whole genome shotgun (WGS) entry which is preliminary data.</text>
</comment>
<proteinExistence type="predicted"/>
<dbReference type="RefSeq" id="WP_220209808.1">
    <property type="nucleotide sequence ID" value="NZ_BNJK01000002.1"/>
</dbReference>
<dbReference type="EMBL" id="BNJK01000002">
    <property type="protein sequence ID" value="GHO99154.1"/>
    <property type="molecule type" value="Genomic_DNA"/>
</dbReference>
<dbReference type="Proteomes" id="UP000597444">
    <property type="component" value="Unassembled WGS sequence"/>
</dbReference>
<keyword evidence="2" id="KW-1185">Reference proteome</keyword>
<dbReference type="AlphaFoldDB" id="A0A8J3IWH8"/>
<sequence length="69" mass="7787">MEEGPFIVLTLDLEQAAILNAAIAHYWIHMRQSTSSELRPIASQVADVQRLLVEKVHELRKGEPHASIK</sequence>
<accession>A0A8J3IWH8</accession>